<dbReference type="OrthoDB" id="5739292at2"/>
<comment type="similarity">
    <text evidence="1">Belongs to the UPF0231 family.</text>
</comment>
<gene>
    <name evidence="3" type="ORF">GCM10011369_07070</name>
</gene>
<proteinExistence type="inferred from homology"/>
<organism evidence="3 4">
    <name type="scientific">Neiella marina</name>
    <dbReference type="NCBI Taxonomy" id="508461"/>
    <lineage>
        <taxon>Bacteria</taxon>
        <taxon>Pseudomonadati</taxon>
        <taxon>Pseudomonadota</taxon>
        <taxon>Gammaproteobacteria</taxon>
        <taxon>Alteromonadales</taxon>
        <taxon>Echinimonadaceae</taxon>
        <taxon>Neiella</taxon>
    </lineage>
</organism>
<evidence type="ECO:0000256" key="2">
    <source>
        <dbReference type="SAM" id="MobiDB-lite"/>
    </source>
</evidence>
<evidence type="ECO:0000256" key="1">
    <source>
        <dbReference type="ARBA" id="ARBA00005367"/>
    </source>
</evidence>
<dbReference type="InterPro" id="IPR008249">
    <property type="entry name" value="UPF0231"/>
</dbReference>
<reference evidence="4" key="1">
    <citation type="journal article" date="2019" name="Int. J. Syst. Evol. Microbiol.">
        <title>The Global Catalogue of Microorganisms (GCM) 10K type strain sequencing project: providing services to taxonomists for standard genome sequencing and annotation.</title>
        <authorList>
            <consortium name="The Broad Institute Genomics Platform"/>
            <consortium name="The Broad Institute Genome Sequencing Center for Infectious Disease"/>
            <person name="Wu L."/>
            <person name="Ma J."/>
        </authorList>
    </citation>
    <scope>NUCLEOTIDE SEQUENCE [LARGE SCALE GENOMIC DNA]</scope>
    <source>
        <strain evidence="4">CGMCC 1.10130</strain>
    </source>
</reference>
<dbReference type="AlphaFoldDB" id="A0A8J2U2Q3"/>
<name>A0A8J2U2Q3_9GAMM</name>
<keyword evidence="4" id="KW-1185">Reference proteome</keyword>
<feature type="region of interest" description="Disordered" evidence="2">
    <location>
        <begin position="79"/>
        <end position="103"/>
    </location>
</feature>
<accession>A0A8J2U2Q3</accession>
<evidence type="ECO:0000313" key="4">
    <source>
        <dbReference type="Proteomes" id="UP000619743"/>
    </source>
</evidence>
<sequence length="119" mass="13465">MDYEFFIDPIDGRPIAKVGEPQGPFGTWLTEEVGANVSLLEAILRQLDEPLSDWRQHGREWTIEREGDAILLAHHSMTTPEDMPLSGEEGIRDDHESLSAEAGPEDFHKLVTAWFQHIS</sequence>
<comment type="caution">
    <text evidence="3">The sequence shown here is derived from an EMBL/GenBank/DDBJ whole genome shotgun (WGS) entry which is preliminary data.</text>
</comment>
<dbReference type="Pfam" id="PF06062">
    <property type="entry name" value="UPF0231"/>
    <property type="match status" value="1"/>
</dbReference>
<evidence type="ECO:0000313" key="3">
    <source>
        <dbReference type="EMBL" id="GGA67937.1"/>
    </source>
</evidence>
<dbReference type="EMBL" id="BMDX01000002">
    <property type="protein sequence ID" value="GGA67937.1"/>
    <property type="molecule type" value="Genomic_DNA"/>
</dbReference>
<dbReference type="RefSeq" id="WP_087507098.1">
    <property type="nucleotide sequence ID" value="NZ_BMDX01000002.1"/>
</dbReference>
<dbReference type="Proteomes" id="UP000619743">
    <property type="component" value="Unassembled WGS sequence"/>
</dbReference>
<feature type="compositionally biased region" description="Basic and acidic residues" evidence="2">
    <location>
        <begin position="89"/>
        <end position="98"/>
    </location>
</feature>
<protein>
    <submittedName>
        <fullName evidence="3">Uncharacterized protein</fullName>
    </submittedName>
</protein>